<evidence type="ECO:0000313" key="2">
    <source>
        <dbReference type="EMBL" id="KAG7166745.1"/>
    </source>
</evidence>
<proteinExistence type="predicted"/>
<dbReference type="AlphaFoldDB" id="A0A8J5MW75"/>
<dbReference type="EMBL" id="JAHLQT010022185">
    <property type="protein sequence ID" value="KAG7166745.1"/>
    <property type="molecule type" value="Genomic_DNA"/>
</dbReference>
<reference evidence="2" key="1">
    <citation type="journal article" date="2021" name="Sci. Adv.">
        <title>The American lobster genome reveals insights on longevity, neural, and immune adaptations.</title>
        <authorList>
            <person name="Polinski J.M."/>
            <person name="Zimin A.V."/>
            <person name="Clark K.F."/>
            <person name="Kohn A.B."/>
            <person name="Sadowski N."/>
            <person name="Timp W."/>
            <person name="Ptitsyn A."/>
            <person name="Khanna P."/>
            <person name="Romanova D.Y."/>
            <person name="Williams P."/>
            <person name="Greenwood S.J."/>
            <person name="Moroz L.L."/>
            <person name="Walt D.R."/>
            <person name="Bodnar A.G."/>
        </authorList>
    </citation>
    <scope>NUCLEOTIDE SEQUENCE</scope>
    <source>
        <strain evidence="2">GMGI-L3</strain>
    </source>
</reference>
<accession>A0A8J5MW75</accession>
<keyword evidence="1" id="KW-0472">Membrane</keyword>
<comment type="caution">
    <text evidence="2">The sequence shown here is derived from an EMBL/GenBank/DDBJ whole genome shotgun (WGS) entry which is preliminary data.</text>
</comment>
<evidence type="ECO:0000256" key="1">
    <source>
        <dbReference type="SAM" id="Phobius"/>
    </source>
</evidence>
<evidence type="ECO:0000313" key="3">
    <source>
        <dbReference type="Proteomes" id="UP000747542"/>
    </source>
</evidence>
<protein>
    <submittedName>
        <fullName evidence="2">Uncharacterized protein</fullName>
    </submittedName>
</protein>
<feature type="transmembrane region" description="Helical" evidence="1">
    <location>
        <begin position="49"/>
        <end position="69"/>
    </location>
</feature>
<keyword evidence="1" id="KW-0812">Transmembrane</keyword>
<organism evidence="2 3">
    <name type="scientific">Homarus americanus</name>
    <name type="common">American lobster</name>
    <dbReference type="NCBI Taxonomy" id="6706"/>
    <lineage>
        <taxon>Eukaryota</taxon>
        <taxon>Metazoa</taxon>
        <taxon>Ecdysozoa</taxon>
        <taxon>Arthropoda</taxon>
        <taxon>Crustacea</taxon>
        <taxon>Multicrustacea</taxon>
        <taxon>Malacostraca</taxon>
        <taxon>Eumalacostraca</taxon>
        <taxon>Eucarida</taxon>
        <taxon>Decapoda</taxon>
        <taxon>Pleocyemata</taxon>
        <taxon>Astacidea</taxon>
        <taxon>Nephropoidea</taxon>
        <taxon>Nephropidae</taxon>
        <taxon>Homarus</taxon>
    </lineage>
</organism>
<dbReference type="Proteomes" id="UP000747542">
    <property type="component" value="Unassembled WGS sequence"/>
</dbReference>
<keyword evidence="3" id="KW-1185">Reference proteome</keyword>
<keyword evidence="1" id="KW-1133">Transmembrane helix</keyword>
<sequence length="132" mass="13452">MFVIITRVSSSRGFESSSSQTHSIKGWDRTGVLQLESSLATQSKMHSSMLVFLLVVAVAAAAPAAPGAAGGIPPVFHPNTAVNAFIPAAAKAFIPSPEDIKALAALHTTAAPPPGAPAPASFKFGVNDTSPF</sequence>
<name>A0A8J5MW75_HOMAM</name>
<gene>
    <name evidence="2" type="ORF">Hamer_G010400</name>
</gene>